<dbReference type="InterPro" id="IPR036514">
    <property type="entry name" value="SGNH_hydro_sf"/>
</dbReference>
<protein>
    <submittedName>
        <fullName evidence="2">DUF5040 domain-containing protein</fullName>
    </submittedName>
</protein>
<feature type="chain" id="PRO_5019056824" evidence="1">
    <location>
        <begin position="23"/>
        <end position="252"/>
    </location>
</feature>
<evidence type="ECO:0000256" key="1">
    <source>
        <dbReference type="SAM" id="SignalP"/>
    </source>
</evidence>
<dbReference type="GO" id="GO:0016788">
    <property type="term" value="F:hydrolase activity, acting on ester bonds"/>
    <property type="evidence" value="ECO:0007669"/>
    <property type="project" value="UniProtKB-ARBA"/>
</dbReference>
<dbReference type="SUPFAM" id="SSF52266">
    <property type="entry name" value="SGNH hydrolase"/>
    <property type="match status" value="1"/>
</dbReference>
<comment type="caution">
    <text evidence="2">The sequence shown here is derived from an EMBL/GenBank/DDBJ whole genome shotgun (WGS) entry which is preliminary data.</text>
</comment>
<organism evidence="2 3">
    <name type="scientific">Phocaeicola plebeius</name>
    <dbReference type="NCBI Taxonomy" id="310297"/>
    <lineage>
        <taxon>Bacteria</taxon>
        <taxon>Pseudomonadati</taxon>
        <taxon>Bacteroidota</taxon>
        <taxon>Bacteroidia</taxon>
        <taxon>Bacteroidales</taxon>
        <taxon>Bacteroidaceae</taxon>
        <taxon>Phocaeicola</taxon>
    </lineage>
</organism>
<evidence type="ECO:0000313" key="3">
    <source>
        <dbReference type="Proteomes" id="UP000285750"/>
    </source>
</evidence>
<dbReference type="Pfam" id="PF16443">
    <property type="entry name" value="DUF5040"/>
    <property type="match status" value="1"/>
</dbReference>
<proteinExistence type="predicted"/>
<accession>A0A412H9Y9</accession>
<dbReference type="Gene3D" id="3.40.50.1110">
    <property type="entry name" value="SGNH hydrolase"/>
    <property type="match status" value="1"/>
</dbReference>
<sequence>MKRWNILMVFLLFSLVINGQTANSYTFLLTGASFAEPNNKWFELGCKSLGVNAINKAVGGESIADTANKMAAGTLYSSDEFEKMDALVIMHVHEKDVFNEDRLKENYEDYTLPFDNTDYASCFDYVIKRYISECYHAKDNPRSRFYGTKSGKPAVIVFCTHWNDSRKIYNTSIRRLSEKWGIPVVEFDKYIGFSSNHKHPVTGDSFSLIFTDDNQVVHDRMQGWHPRHGENSYIQRRMAAIFADTMRKIFLF</sequence>
<feature type="signal peptide" evidence="1">
    <location>
        <begin position="1"/>
        <end position="22"/>
    </location>
</feature>
<reference evidence="2 3" key="1">
    <citation type="submission" date="2018-08" db="EMBL/GenBank/DDBJ databases">
        <title>A genome reference for cultivated species of the human gut microbiota.</title>
        <authorList>
            <person name="Zou Y."/>
            <person name="Xue W."/>
            <person name="Luo G."/>
        </authorList>
    </citation>
    <scope>NUCLEOTIDE SEQUENCE [LARGE SCALE GENOMIC DNA]</scope>
    <source>
        <strain evidence="2 3">AF24-16AC</strain>
    </source>
</reference>
<gene>
    <name evidence="2" type="ORF">DWY14_01350</name>
</gene>
<dbReference type="InterPro" id="IPR032221">
    <property type="entry name" value="DUF5040"/>
</dbReference>
<dbReference type="EMBL" id="QRUY01000002">
    <property type="protein sequence ID" value="RGS10371.1"/>
    <property type="molecule type" value="Genomic_DNA"/>
</dbReference>
<name>A0A412H9Y9_9BACT</name>
<evidence type="ECO:0000313" key="2">
    <source>
        <dbReference type="EMBL" id="RGS10371.1"/>
    </source>
</evidence>
<dbReference type="Proteomes" id="UP000285750">
    <property type="component" value="Unassembled WGS sequence"/>
</dbReference>
<dbReference type="AlphaFoldDB" id="A0A412H9Y9"/>
<keyword evidence="1" id="KW-0732">Signal</keyword>